<dbReference type="EMBL" id="CP025938">
    <property type="protein sequence ID" value="AUS06682.1"/>
    <property type="molecule type" value="Genomic_DNA"/>
</dbReference>
<evidence type="ECO:0000313" key="1">
    <source>
        <dbReference type="EMBL" id="AUS06682.1"/>
    </source>
</evidence>
<keyword evidence="2" id="KW-1185">Reference proteome</keyword>
<gene>
    <name evidence="1" type="ORF">C1A40_15060</name>
</gene>
<protein>
    <submittedName>
        <fullName evidence="1">Uncharacterized protein</fullName>
    </submittedName>
</protein>
<proteinExistence type="predicted"/>
<dbReference type="AlphaFoldDB" id="A0A2I7SLC4"/>
<reference evidence="2" key="1">
    <citation type="submission" date="2018-01" db="EMBL/GenBank/DDBJ databases">
        <title>Complete genome of Tamlana sp. UJ94.</title>
        <authorList>
            <person name="Jung J."/>
            <person name="Chung D."/>
            <person name="Bae S.S."/>
            <person name="Baek K."/>
        </authorList>
    </citation>
    <scope>NUCLEOTIDE SEQUENCE [LARGE SCALE GENOMIC DNA]</scope>
    <source>
        <strain evidence="2">UJ94</strain>
    </source>
</reference>
<sequence length="135" mass="15902">MVIDNISGLYLPNFLNKKFKYVYERHNSKSVNYTQNTQSFKTKFINRAKKALLDKGGQAYDKVVLLSDDHVEEWRYLKHIEIISNPLIFYRDQVAALENKRELAVGRHTHQKGLDDLIKSWAEVVKVHKDWVLDI</sequence>
<evidence type="ECO:0000313" key="2">
    <source>
        <dbReference type="Proteomes" id="UP000236592"/>
    </source>
</evidence>
<dbReference type="Proteomes" id="UP000236592">
    <property type="component" value="Chromosome"/>
</dbReference>
<dbReference type="KEGG" id="taj:C1A40_15060"/>
<organism evidence="1 2">
    <name type="scientific">Pseudotamlana carrageenivorans</name>
    <dbReference type="NCBI Taxonomy" id="2069432"/>
    <lineage>
        <taxon>Bacteria</taxon>
        <taxon>Pseudomonadati</taxon>
        <taxon>Bacteroidota</taxon>
        <taxon>Flavobacteriia</taxon>
        <taxon>Flavobacteriales</taxon>
        <taxon>Flavobacteriaceae</taxon>
        <taxon>Pseudotamlana</taxon>
    </lineage>
</organism>
<dbReference type="Gene3D" id="3.40.50.2000">
    <property type="entry name" value="Glycogen Phosphorylase B"/>
    <property type="match status" value="2"/>
</dbReference>
<name>A0A2I7SLC4_9FLAO</name>
<accession>A0A2I7SLC4</accession>
<dbReference type="SUPFAM" id="SSF53756">
    <property type="entry name" value="UDP-Glycosyltransferase/glycogen phosphorylase"/>
    <property type="match status" value="1"/>
</dbReference>